<keyword evidence="2" id="KW-1003">Cell membrane</keyword>
<dbReference type="AlphaFoldDB" id="A0A2N6PEF4"/>
<evidence type="ECO:0000256" key="4">
    <source>
        <dbReference type="ARBA" id="ARBA00022989"/>
    </source>
</evidence>
<name>A0A2N6PEF4_9MICO</name>
<dbReference type="Pfam" id="PF03631">
    <property type="entry name" value="Virul_fac_BrkB"/>
    <property type="match status" value="1"/>
</dbReference>
<evidence type="ECO:0000256" key="6">
    <source>
        <dbReference type="SAM" id="MobiDB-lite"/>
    </source>
</evidence>
<dbReference type="PANTHER" id="PTHR30213:SF0">
    <property type="entry name" value="UPF0761 MEMBRANE PROTEIN YIHY"/>
    <property type="match status" value="1"/>
</dbReference>
<evidence type="ECO:0000256" key="7">
    <source>
        <dbReference type="SAM" id="Phobius"/>
    </source>
</evidence>
<dbReference type="OrthoDB" id="9781030at2"/>
<accession>A0A2N6PEF4</accession>
<keyword evidence="9" id="KW-1185">Reference proteome</keyword>
<evidence type="ECO:0000256" key="2">
    <source>
        <dbReference type="ARBA" id="ARBA00022475"/>
    </source>
</evidence>
<dbReference type="PANTHER" id="PTHR30213">
    <property type="entry name" value="INNER MEMBRANE PROTEIN YHJD"/>
    <property type="match status" value="1"/>
</dbReference>
<dbReference type="GO" id="GO:0005886">
    <property type="term" value="C:plasma membrane"/>
    <property type="evidence" value="ECO:0007669"/>
    <property type="project" value="UniProtKB-SubCell"/>
</dbReference>
<dbReference type="RefSeq" id="WP_102163070.1">
    <property type="nucleotide sequence ID" value="NZ_JBIQEQ010000003.1"/>
</dbReference>
<keyword evidence="3 7" id="KW-0812">Transmembrane</keyword>
<evidence type="ECO:0000256" key="3">
    <source>
        <dbReference type="ARBA" id="ARBA00022692"/>
    </source>
</evidence>
<gene>
    <name evidence="8" type="ORF">CJ198_13170</name>
</gene>
<evidence type="ECO:0000313" key="9">
    <source>
        <dbReference type="Proteomes" id="UP000235703"/>
    </source>
</evidence>
<evidence type="ECO:0000256" key="1">
    <source>
        <dbReference type="ARBA" id="ARBA00004651"/>
    </source>
</evidence>
<evidence type="ECO:0000256" key="5">
    <source>
        <dbReference type="ARBA" id="ARBA00023136"/>
    </source>
</evidence>
<keyword evidence="4 7" id="KW-1133">Transmembrane helix</keyword>
<dbReference type="EMBL" id="PNFZ01000010">
    <property type="protein sequence ID" value="PMB97065.1"/>
    <property type="molecule type" value="Genomic_DNA"/>
</dbReference>
<reference evidence="8 9" key="1">
    <citation type="submission" date="2017-09" db="EMBL/GenBank/DDBJ databases">
        <title>Bacterial strain isolated from the female urinary microbiota.</title>
        <authorList>
            <person name="Thomas-White K."/>
            <person name="Kumar N."/>
            <person name="Forster S."/>
            <person name="Putonti C."/>
            <person name="Lawley T."/>
            <person name="Wolfe A.J."/>
        </authorList>
    </citation>
    <scope>NUCLEOTIDE SEQUENCE [LARGE SCALE GENOMIC DNA]</scope>
    <source>
        <strain evidence="8 9">UMB0680</strain>
    </source>
</reference>
<dbReference type="Proteomes" id="UP000235703">
    <property type="component" value="Unassembled WGS sequence"/>
</dbReference>
<feature type="transmembrane region" description="Helical" evidence="7">
    <location>
        <begin position="212"/>
        <end position="235"/>
    </location>
</feature>
<proteinExistence type="predicted"/>
<sequence>MTRKKNLSPAAWRYVWERTIMSFARSRRTDTAATLSFYFLLALLPALTAILSILNVFGEGPDTVSKVLNWAQQAGAGENVTQLEEPLQDLAKSPAGGPFFVVGILVAMWSASKFVNAFGHAVNEIYAMTEGRPAWKQRLQTFLVTIVVILLTVATVLSLVSSPSIILPFGLGEQFVAVWAWVRLPLAALFVLLITTLLYIATSNVKRAHVTLSSLGALIALVAWVLLSVGIYLYAVVFGGFESTYGSLAGVLIALFWVWLSNMALLFGVHFDAEVERARQLRDGIRADDVLQVPPRDTRRIVSDARIQARMRRKAHALWRSRGETDDEPVADPEAPRPLP</sequence>
<feature type="transmembrane region" description="Helical" evidence="7">
    <location>
        <begin position="35"/>
        <end position="57"/>
    </location>
</feature>
<feature type="region of interest" description="Disordered" evidence="6">
    <location>
        <begin position="318"/>
        <end position="340"/>
    </location>
</feature>
<feature type="transmembrane region" description="Helical" evidence="7">
    <location>
        <begin position="180"/>
        <end position="200"/>
    </location>
</feature>
<protein>
    <submittedName>
        <fullName evidence="8">Ribonuclease BN</fullName>
    </submittedName>
</protein>
<dbReference type="PIRSF" id="PIRSF035875">
    <property type="entry name" value="RNase_BN"/>
    <property type="match status" value="1"/>
</dbReference>
<dbReference type="NCBIfam" id="TIGR00765">
    <property type="entry name" value="yihY_not_rbn"/>
    <property type="match status" value="1"/>
</dbReference>
<feature type="transmembrane region" description="Helical" evidence="7">
    <location>
        <begin position="139"/>
        <end position="160"/>
    </location>
</feature>
<dbReference type="InterPro" id="IPR017039">
    <property type="entry name" value="Virul_fac_BrkB"/>
</dbReference>
<organism evidence="8 9">
    <name type="scientific">Brevibacterium luteolum</name>
    <dbReference type="NCBI Taxonomy" id="199591"/>
    <lineage>
        <taxon>Bacteria</taxon>
        <taxon>Bacillati</taxon>
        <taxon>Actinomycetota</taxon>
        <taxon>Actinomycetes</taxon>
        <taxon>Micrococcales</taxon>
        <taxon>Brevibacteriaceae</taxon>
        <taxon>Brevibacterium</taxon>
    </lineage>
</organism>
<feature type="transmembrane region" description="Helical" evidence="7">
    <location>
        <begin position="247"/>
        <end position="269"/>
    </location>
</feature>
<feature type="transmembrane region" description="Helical" evidence="7">
    <location>
        <begin position="99"/>
        <end position="118"/>
    </location>
</feature>
<comment type="subcellular location">
    <subcellularLocation>
        <location evidence="1">Cell membrane</location>
        <topology evidence="1">Multi-pass membrane protein</topology>
    </subcellularLocation>
</comment>
<comment type="caution">
    <text evidence="8">The sequence shown here is derived from an EMBL/GenBank/DDBJ whole genome shotgun (WGS) entry which is preliminary data.</text>
</comment>
<keyword evidence="5 7" id="KW-0472">Membrane</keyword>
<evidence type="ECO:0000313" key="8">
    <source>
        <dbReference type="EMBL" id="PMB97065.1"/>
    </source>
</evidence>